<dbReference type="InterPro" id="IPR000276">
    <property type="entry name" value="GPCR_Rhodpsn"/>
</dbReference>
<evidence type="ECO:0000313" key="7">
    <source>
        <dbReference type="EMBL" id="KAL0201131.1"/>
    </source>
</evidence>
<dbReference type="EMBL" id="JAMKFB020000002">
    <property type="protein sequence ID" value="KAL0201131.1"/>
    <property type="molecule type" value="Genomic_DNA"/>
</dbReference>
<keyword evidence="3 5" id="KW-1133">Transmembrane helix</keyword>
<dbReference type="SUPFAM" id="SSF81321">
    <property type="entry name" value="Family A G protein-coupled receptor-like"/>
    <property type="match status" value="1"/>
</dbReference>
<comment type="caution">
    <text evidence="7">The sequence shown here is derived from an EMBL/GenBank/DDBJ whole genome shotgun (WGS) entry which is preliminary data.</text>
</comment>
<keyword evidence="2 5" id="KW-0812">Transmembrane</keyword>
<dbReference type="GO" id="GO:0016020">
    <property type="term" value="C:membrane"/>
    <property type="evidence" value="ECO:0007669"/>
    <property type="project" value="UniProtKB-SubCell"/>
</dbReference>
<gene>
    <name evidence="7" type="ORF">M9458_004318</name>
</gene>
<keyword evidence="8" id="KW-1185">Reference proteome</keyword>
<evidence type="ECO:0000313" key="8">
    <source>
        <dbReference type="Proteomes" id="UP001529510"/>
    </source>
</evidence>
<name>A0ABD0RRN5_CIRMR</name>
<dbReference type="AlphaFoldDB" id="A0ABD0RRN5"/>
<accession>A0ABD0RRN5</accession>
<proteinExistence type="predicted"/>
<evidence type="ECO:0000256" key="1">
    <source>
        <dbReference type="ARBA" id="ARBA00004370"/>
    </source>
</evidence>
<evidence type="ECO:0000256" key="3">
    <source>
        <dbReference type="ARBA" id="ARBA00022989"/>
    </source>
</evidence>
<organism evidence="7 8">
    <name type="scientific">Cirrhinus mrigala</name>
    <name type="common">Mrigala</name>
    <dbReference type="NCBI Taxonomy" id="683832"/>
    <lineage>
        <taxon>Eukaryota</taxon>
        <taxon>Metazoa</taxon>
        <taxon>Chordata</taxon>
        <taxon>Craniata</taxon>
        <taxon>Vertebrata</taxon>
        <taxon>Euteleostomi</taxon>
        <taxon>Actinopterygii</taxon>
        <taxon>Neopterygii</taxon>
        <taxon>Teleostei</taxon>
        <taxon>Ostariophysi</taxon>
        <taxon>Cypriniformes</taxon>
        <taxon>Cyprinidae</taxon>
        <taxon>Labeoninae</taxon>
        <taxon>Labeonini</taxon>
        <taxon>Cirrhinus</taxon>
    </lineage>
</organism>
<evidence type="ECO:0000256" key="5">
    <source>
        <dbReference type="SAM" id="Phobius"/>
    </source>
</evidence>
<comment type="subcellular location">
    <subcellularLocation>
        <location evidence="1">Membrane</location>
    </subcellularLocation>
</comment>
<dbReference type="PROSITE" id="PS50262">
    <property type="entry name" value="G_PROTEIN_RECEP_F1_2"/>
    <property type="match status" value="1"/>
</dbReference>
<dbReference type="Gene3D" id="1.20.1070.10">
    <property type="entry name" value="Rhodopsin 7-helix transmembrane proteins"/>
    <property type="match status" value="1"/>
</dbReference>
<sequence length="63" mass="6781">MGSDNGNTSVNIPFTFGALILSIVFLLGVPGNLFIIWSILARARKRSVTTLLILNLAFADGFL</sequence>
<dbReference type="PRINTS" id="PR00237">
    <property type="entry name" value="GPCRRHODOPSN"/>
</dbReference>
<keyword evidence="4 5" id="KW-0472">Membrane</keyword>
<feature type="non-terminal residue" evidence="7">
    <location>
        <position position="63"/>
    </location>
</feature>
<evidence type="ECO:0000256" key="2">
    <source>
        <dbReference type="ARBA" id="ARBA00022692"/>
    </source>
</evidence>
<evidence type="ECO:0000256" key="4">
    <source>
        <dbReference type="ARBA" id="ARBA00023136"/>
    </source>
</evidence>
<reference evidence="7 8" key="1">
    <citation type="submission" date="2024-05" db="EMBL/GenBank/DDBJ databases">
        <title>Genome sequencing and assembly of Indian major carp, Cirrhinus mrigala (Hamilton, 1822).</title>
        <authorList>
            <person name="Mohindra V."/>
            <person name="Chowdhury L.M."/>
            <person name="Lal K."/>
            <person name="Jena J.K."/>
        </authorList>
    </citation>
    <scope>NUCLEOTIDE SEQUENCE [LARGE SCALE GENOMIC DNA]</scope>
    <source>
        <strain evidence="7">CM1030</strain>
        <tissue evidence="7">Blood</tissue>
    </source>
</reference>
<feature type="transmembrane region" description="Helical" evidence="5">
    <location>
        <begin position="12"/>
        <end position="37"/>
    </location>
</feature>
<dbReference type="Proteomes" id="UP001529510">
    <property type="component" value="Unassembled WGS sequence"/>
</dbReference>
<dbReference type="InterPro" id="IPR017452">
    <property type="entry name" value="GPCR_Rhodpsn_7TM"/>
</dbReference>
<protein>
    <recommendedName>
        <fullName evidence="6">G-protein coupled receptors family 1 profile domain-containing protein</fullName>
    </recommendedName>
</protein>
<feature type="domain" description="G-protein coupled receptors family 1 profile" evidence="6">
    <location>
        <begin position="31"/>
        <end position="63"/>
    </location>
</feature>
<evidence type="ECO:0000259" key="6">
    <source>
        <dbReference type="PROSITE" id="PS50262"/>
    </source>
</evidence>